<evidence type="ECO:0000256" key="7">
    <source>
        <dbReference type="ARBA" id="ARBA00024033"/>
    </source>
</evidence>
<evidence type="ECO:0000313" key="9">
    <source>
        <dbReference type="EMBL" id="KTD08034.1"/>
    </source>
</evidence>
<feature type="transmembrane region" description="Helical" evidence="8">
    <location>
        <begin position="338"/>
        <end position="354"/>
    </location>
</feature>
<keyword evidence="6 8" id="KW-0472">Membrane</keyword>
<feature type="transmembrane region" description="Helical" evidence="8">
    <location>
        <begin position="293"/>
        <end position="318"/>
    </location>
</feature>
<proteinExistence type="inferred from homology"/>
<keyword evidence="2" id="KW-1003">Cell membrane</keyword>
<feature type="transmembrane region" description="Helical" evidence="8">
    <location>
        <begin position="260"/>
        <end position="278"/>
    </location>
</feature>
<keyword evidence="4 8" id="KW-0812">Transmembrane</keyword>
<dbReference type="OrthoDB" id="5659754at2"/>
<sequence>MNLASWQRAAFLFLLASYGVLFYFILTFQQGIDFASFYSASQTLMLGNNPYQTLVATYLPVVKKLACNLNPPFVLMLFSPLAKLNYHAALTTWWIISLILSLVAARLVFKHVFSADFYQENWPSLYLLYLAFFGILMDRAITQLGALLLFGIILGYHFYSKKKDYWAGALWGFVIALKFFPALLFFYVLLQKRYRVFVVMLGIALFLSLLPMIIYGTDIYTYYFAMMPKVQWYGDNWNASVYGFLFRTLVDVHDKTQSRLYINILYGVLFIAFLLWYLKKASTLLTASRDKQFFALTLSMMLLLSPFGWLYYFSLLIFPLALTWEMFFLHGDSIKQKILWLLSLFLLNFPIDYLSSKKMTELFNKFSIYSFYFYGLLLLIYLLSREHTPITRFHRAPASARHYPVIIIIFAFGFLIPVLSFLERLFDLPFIKISD</sequence>
<comment type="similarity">
    <text evidence="7">Belongs to the glycosyltransferase 87 family.</text>
</comment>
<feature type="transmembrane region" description="Helical" evidence="8">
    <location>
        <begin position="196"/>
        <end position="217"/>
    </location>
</feature>
<dbReference type="EMBL" id="LNYG01000013">
    <property type="protein sequence ID" value="KTD08034.1"/>
    <property type="molecule type" value="Genomic_DNA"/>
</dbReference>
<feature type="transmembrane region" description="Helical" evidence="8">
    <location>
        <begin position="165"/>
        <end position="189"/>
    </location>
</feature>
<organism evidence="9 10">
    <name type="scientific">Legionella jamestowniensis</name>
    <dbReference type="NCBI Taxonomy" id="455"/>
    <lineage>
        <taxon>Bacteria</taxon>
        <taxon>Pseudomonadati</taxon>
        <taxon>Pseudomonadota</taxon>
        <taxon>Gammaproteobacteria</taxon>
        <taxon>Legionellales</taxon>
        <taxon>Legionellaceae</taxon>
        <taxon>Legionella</taxon>
    </lineage>
</organism>
<feature type="transmembrane region" description="Helical" evidence="8">
    <location>
        <begin position="9"/>
        <end position="28"/>
    </location>
</feature>
<evidence type="ECO:0000256" key="8">
    <source>
        <dbReference type="SAM" id="Phobius"/>
    </source>
</evidence>
<dbReference type="InterPro" id="IPR018584">
    <property type="entry name" value="GT87"/>
</dbReference>
<feature type="transmembrane region" description="Helical" evidence="8">
    <location>
        <begin position="366"/>
        <end position="383"/>
    </location>
</feature>
<evidence type="ECO:0000313" key="10">
    <source>
        <dbReference type="Proteomes" id="UP000054715"/>
    </source>
</evidence>
<evidence type="ECO:0000256" key="5">
    <source>
        <dbReference type="ARBA" id="ARBA00022989"/>
    </source>
</evidence>
<evidence type="ECO:0000256" key="1">
    <source>
        <dbReference type="ARBA" id="ARBA00004651"/>
    </source>
</evidence>
<dbReference type="Proteomes" id="UP000054715">
    <property type="component" value="Unassembled WGS sequence"/>
</dbReference>
<dbReference type="GO" id="GO:0016758">
    <property type="term" value="F:hexosyltransferase activity"/>
    <property type="evidence" value="ECO:0007669"/>
    <property type="project" value="InterPro"/>
</dbReference>
<feature type="transmembrane region" description="Helical" evidence="8">
    <location>
        <begin position="84"/>
        <end position="105"/>
    </location>
</feature>
<comment type="subcellular location">
    <subcellularLocation>
        <location evidence="1">Cell membrane</location>
        <topology evidence="1">Multi-pass membrane protein</topology>
    </subcellularLocation>
</comment>
<dbReference type="GO" id="GO:0005886">
    <property type="term" value="C:plasma membrane"/>
    <property type="evidence" value="ECO:0007669"/>
    <property type="project" value="UniProtKB-SubCell"/>
</dbReference>
<evidence type="ECO:0000256" key="3">
    <source>
        <dbReference type="ARBA" id="ARBA00022679"/>
    </source>
</evidence>
<reference evidence="9 10" key="1">
    <citation type="submission" date="2015-11" db="EMBL/GenBank/DDBJ databases">
        <title>Genomic analysis of 38 Legionella species identifies large and diverse effector repertoires.</title>
        <authorList>
            <person name="Burstein D."/>
            <person name="Amaro F."/>
            <person name="Zusman T."/>
            <person name="Lifshitz Z."/>
            <person name="Cohen O."/>
            <person name="Gilbert J.A."/>
            <person name="Pupko T."/>
            <person name="Shuman H.A."/>
            <person name="Segal G."/>
        </authorList>
    </citation>
    <scope>NUCLEOTIDE SEQUENCE [LARGE SCALE GENOMIC DNA]</scope>
    <source>
        <strain evidence="9 10">JA-26-G1-E2</strain>
    </source>
</reference>
<keyword evidence="3" id="KW-0808">Transferase</keyword>
<gene>
    <name evidence="9" type="ORF">Ljam_2229</name>
</gene>
<dbReference type="STRING" id="455.Ljam_2229"/>
<dbReference type="AlphaFoldDB" id="A0A0W0UJE0"/>
<comment type="caution">
    <text evidence="9">The sequence shown here is derived from an EMBL/GenBank/DDBJ whole genome shotgun (WGS) entry which is preliminary data.</text>
</comment>
<dbReference type="RefSeq" id="WP_058450098.1">
    <property type="nucleotide sequence ID" value="NZ_CAAAJF010000013.1"/>
</dbReference>
<evidence type="ECO:0000256" key="2">
    <source>
        <dbReference type="ARBA" id="ARBA00022475"/>
    </source>
</evidence>
<accession>A0A0W0UJE0</accession>
<protein>
    <recommendedName>
        <fullName evidence="11">DUF2029 domain-containing protein</fullName>
    </recommendedName>
</protein>
<dbReference type="PATRIC" id="fig|455.5.peg.2349"/>
<feature type="transmembrane region" description="Helical" evidence="8">
    <location>
        <begin position="403"/>
        <end position="422"/>
    </location>
</feature>
<evidence type="ECO:0008006" key="11">
    <source>
        <dbReference type="Google" id="ProtNLM"/>
    </source>
</evidence>
<name>A0A0W0UJE0_9GAMM</name>
<keyword evidence="5 8" id="KW-1133">Transmembrane helix</keyword>
<feature type="transmembrane region" description="Helical" evidence="8">
    <location>
        <begin position="126"/>
        <end position="159"/>
    </location>
</feature>
<evidence type="ECO:0000256" key="4">
    <source>
        <dbReference type="ARBA" id="ARBA00022692"/>
    </source>
</evidence>
<dbReference type="Pfam" id="PF09594">
    <property type="entry name" value="GT87"/>
    <property type="match status" value="1"/>
</dbReference>
<evidence type="ECO:0000256" key="6">
    <source>
        <dbReference type="ARBA" id="ARBA00023136"/>
    </source>
</evidence>